<evidence type="ECO:0000313" key="1">
    <source>
        <dbReference type="EMBL" id="NMW64774.1"/>
    </source>
</evidence>
<reference evidence="3 4" key="1">
    <citation type="submission" date="2020-04" db="EMBL/GenBank/DDBJ databases">
        <title>Antimicrobial susceptibility and clonality of vaginal-derived multi-drug resistant Mobiluncus isolates in China.</title>
        <authorList>
            <person name="Zhang X."/>
        </authorList>
    </citation>
    <scope>NUCLEOTIDE SEQUENCE [LARGE SCALE GENOMIC DNA]</scope>
    <source>
        <strain evidence="1 3">13</strain>
        <strain evidence="2 4">7</strain>
    </source>
</reference>
<comment type="caution">
    <text evidence="1">The sequence shown here is derived from an EMBL/GenBank/DDBJ whole genome shotgun (WGS) entry which is preliminary data.</text>
</comment>
<dbReference type="EMBL" id="JABCUV010000007">
    <property type="protein sequence ID" value="NMW93452.1"/>
    <property type="molecule type" value="Genomic_DNA"/>
</dbReference>
<dbReference type="AlphaFoldDB" id="A0A7Y0TVF4"/>
<evidence type="ECO:0000313" key="3">
    <source>
        <dbReference type="Proteomes" id="UP000578252"/>
    </source>
</evidence>
<name>A0A7Y0TVF4_9ACTO</name>
<dbReference type="RefSeq" id="WP_169756906.1">
    <property type="nucleotide sequence ID" value="NZ_JABCUO010000003.1"/>
</dbReference>
<proteinExistence type="predicted"/>
<sequence>MEIKPILRFTDTTLANDEQQLADTAAVHLEAARETIWAINTRLVMEGRPSLEAWYLALQLDSLYEYIEVGQ</sequence>
<accession>A0A7Y0TVF4</accession>
<dbReference type="EMBL" id="JABCUR010000003">
    <property type="protein sequence ID" value="NMW64774.1"/>
    <property type="molecule type" value="Genomic_DNA"/>
</dbReference>
<gene>
    <name evidence="2" type="ORF">HHJ74_07060</name>
    <name evidence="1" type="ORF">HHJ78_04335</name>
</gene>
<evidence type="ECO:0000313" key="2">
    <source>
        <dbReference type="EMBL" id="NMW93452.1"/>
    </source>
</evidence>
<evidence type="ECO:0000313" key="4">
    <source>
        <dbReference type="Proteomes" id="UP000582487"/>
    </source>
</evidence>
<dbReference type="Proteomes" id="UP000582487">
    <property type="component" value="Unassembled WGS sequence"/>
</dbReference>
<dbReference type="Proteomes" id="UP000578252">
    <property type="component" value="Unassembled WGS sequence"/>
</dbReference>
<protein>
    <submittedName>
        <fullName evidence="1">Uncharacterized protein</fullName>
    </submittedName>
</protein>
<organism evidence="1 3">
    <name type="scientific">Mobiluncus mulieris</name>
    <dbReference type="NCBI Taxonomy" id="2052"/>
    <lineage>
        <taxon>Bacteria</taxon>
        <taxon>Bacillati</taxon>
        <taxon>Actinomycetota</taxon>
        <taxon>Actinomycetes</taxon>
        <taxon>Actinomycetales</taxon>
        <taxon>Actinomycetaceae</taxon>
        <taxon>Mobiluncus</taxon>
    </lineage>
</organism>